<dbReference type="STRING" id="3068.D8TNG7"/>
<keyword evidence="4" id="KW-1185">Reference proteome</keyword>
<evidence type="ECO:0000313" key="3">
    <source>
        <dbReference type="EMBL" id="EFJ50991.1"/>
    </source>
</evidence>
<dbReference type="PANTHER" id="PTHR45964">
    <property type="entry name" value="WSCD FAMILY MEMBER CG9164"/>
    <property type="match status" value="1"/>
</dbReference>
<dbReference type="Proteomes" id="UP000001058">
    <property type="component" value="Unassembled WGS sequence"/>
</dbReference>
<dbReference type="OrthoDB" id="5985073at2759"/>
<dbReference type="PANTHER" id="PTHR45964:SF5">
    <property type="entry name" value="WSCD FAMILY MEMBER CG9164"/>
    <property type="match status" value="1"/>
</dbReference>
<organism evidence="4">
    <name type="scientific">Volvox carteri f. nagariensis</name>
    <dbReference type="NCBI Taxonomy" id="3068"/>
    <lineage>
        <taxon>Eukaryota</taxon>
        <taxon>Viridiplantae</taxon>
        <taxon>Chlorophyta</taxon>
        <taxon>core chlorophytes</taxon>
        <taxon>Chlorophyceae</taxon>
        <taxon>CS clade</taxon>
        <taxon>Chlamydomonadales</taxon>
        <taxon>Volvocaceae</taxon>
        <taxon>Volvox</taxon>
    </lineage>
</organism>
<sequence length="387" mass="41591">MARLVSLLPCAAGKQRSRQLPYRDDVEAKMSAADNLSTFHLSNLSPSRFLSVGYLFVVITQQQLGATIRWPATSKHECLAAEGYYIGCYNDRKSNSSRLLPVFLAYNKQFVTPLRCASLARAAGLKLYGVQFRGQCYGGNDLALATSLGESAACTMNCTGDNSKICGGTWSNSLYSLVANPPPPGPPPPNPIPIPAEGIPLGCYNDRKSNSSRLLPVFLAYNKQYVTPSTCANLARAAGLKLYGVQFRGQCYGGNDLALATSLGTSTGCTMNCTGDNSKTCGGSWSNSLYSLIVPHLIVHVRYKCHAQLLISSSPRPCSPSSPPPLIQPPKSLGTARGHLAGSLGHSSHSAWAVLNPRNWTSRRLIAIIHVPAASCREDGFYLKRCM</sequence>
<dbReference type="KEGG" id="vcn:VOLCADRAFT_88172"/>
<dbReference type="SMART" id="SM00321">
    <property type="entry name" value="WSC"/>
    <property type="match status" value="2"/>
</dbReference>
<dbReference type="InParanoid" id="D8TNG7"/>
<evidence type="ECO:0000256" key="1">
    <source>
        <dbReference type="ARBA" id="ARBA00022737"/>
    </source>
</evidence>
<name>D8TNG7_VOLCA</name>
<gene>
    <name evidence="3" type="ORF">VOLCADRAFT_88172</name>
</gene>
<protein>
    <recommendedName>
        <fullName evidence="2">WSC domain-containing protein</fullName>
    </recommendedName>
</protein>
<dbReference type="AlphaFoldDB" id="D8TNG7"/>
<reference evidence="3 4" key="1">
    <citation type="journal article" date="2010" name="Science">
        <title>Genomic analysis of organismal complexity in the multicellular green alga Volvox carteri.</title>
        <authorList>
            <person name="Prochnik S.E."/>
            <person name="Umen J."/>
            <person name="Nedelcu A.M."/>
            <person name="Hallmann A."/>
            <person name="Miller S.M."/>
            <person name="Nishii I."/>
            <person name="Ferris P."/>
            <person name="Kuo A."/>
            <person name="Mitros T."/>
            <person name="Fritz-Laylin L.K."/>
            <person name="Hellsten U."/>
            <person name="Chapman J."/>
            <person name="Simakov O."/>
            <person name="Rensing S.A."/>
            <person name="Terry A."/>
            <person name="Pangilinan J."/>
            <person name="Kapitonov V."/>
            <person name="Jurka J."/>
            <person name="Salamov A."/>
            <person name="Shapiro H."/>
            <person name="Schmutz J."/>
            <person name="Grimwood J."/>
            <person name="Lindquist E."/>
            <person name="Lucas S."/>
            <person name="Grigoriev I.V."/>
            <person name="Schmitt R."/>
            <person name="Kirk D."/>
            <person name="Rokhsar D.S."/>
        </authorList>
    </citation>
    <scope>NUCLEOTIDE SEQUENCE [LARGE SCALE GENOMIC DNA]</scope>
    <source>
        <strain evidence="4">f. Nagariensis / Eve</strain>
    </source>
</reference>
<dbReference type="eggNOG" id="KOG0613">
    <property type="taxonomic scope" value="Eukaryota"/>
</dbReference>
<feature type="domain" description="WSC" evidence="2">
    <location>
        <begin position="82"/>
        <end position="178"/>
    </location>
</feature>
<dbReference type="RefSeq" id="XP_002948003.1">
    <property type="nucleotide sequence ID" value="XM_002947957.1"/>
</dbReference>
<keyword evidence="1" id="KW-0677">Repeat</keyword>
<accession>D8TNG7</accession>
<feature type="domain" description="WSC" evidence="2">
    <location>
        <begin position="197"/>
        <end position="293"/>
    </location>
</feature>
<dbReference type="InterPro" id="IPR002889">
    <property type="entry name" value="WSC_carb-bd"/>
</dbReference>
<dbReference type="Pfam" id="PF01822">
    <property type="entry name" value="WSC"/>
    <property type="match status" value="2"/>
</dbReference>
<dbReference type="GeneID" id="9621115"/>
<dbReference type="InterPro" id="IPR051589">
    <property type="entry name" value="Sialate-O-sulfotransferase"/>
</dbReference>
<evidence type="ECO:0000313" key="4">
    <source>
        <dbReference type="Proteomes" id="UP000001058"/>
    </source>
</evidence>
<dbReference type="EMBL" id="GL378329">
    <property type="protein sequence ID" value="EFJ50991.1"/>
    <property type="molecule type" value="Genomic_DNA"/>
</dbReference>
<evidence type="ECO:0000259" key="2">
    <source>
        <dbReference type="PROSITE" id="PS51212"/>
    </source>
</evidence>
<dbReference type="PROSITE" id="PS51212">
    <property type="entry name" value="WSC"/>
    <property type="match status" value="2"/>
</dbReference>
<proteinExistence type="predicted"/>